<dbReference type="InterPro" id="IPR001173">
    <property type="entry name" value="Glyco_trans_2-like"/>
</dbReference>
<dbReference type="InterPro" id="IPR029044">
    <property type="entry name" value="Nucleotide-diphossugar_trans"/>
</dbReference>
<reference evidence="2 3" key="1">
    <citation type="submission" date="2021-07" db="EMBL/GenBank/DDBJ databases">
        <authorList>
            <person name="Kim M.K."/>
        </authorList>
    </citation>
    <scope>NUCLEOTIDE SEQUENCE [LARGE SCALE GENOMIC DNA]</scope>
    <source>
        <strain evidence="2 3">HLY7-15</strain>
    </source>
</reference>
<dbReference type="PANTHER" id="PTHR43685">
    <property type="entry name" value="GLYCOSYLTRANSFERASE"/>
    <property type="match status" value="1"/>
</dbReference>
<evidence type="ECO:0000313" key="2">
    <source>
        <dbReference type="EMBL" id="MBW3366653.1"/>
    </source>
</evidence>
<keyword evidence="3" id="KW-1185">Reference proteome</keyword>
<name>A0ABS6XF80_9BACT</name>
<proteinExistence type="predicted"/>
<dbReference type="EMBL" id="JAHWXQ010000005">
    <property type="protein sequence ID" value="MBW3366653.1"/>
    <property type="molecule type" value="Genomic_DNA"/>
</dbReference>
<evidence type="ECO:0000313" key="3">
    <source>
        <dbReference type="Proteomes" id="UP000774935"/>
    </source>
</evidence>
<comment type="caution">
    <text evidence="2">The sequence shown here is derived from an EMBL/GenBank/DDBJ whole genome shotgun (WGS) entry which is preliminary data.</text>
</comment>
<accession>A0ABS6XF80</accession>
<feature type="domain" description="Glycosyltransferase 2-like" evidence="1">
    <location>
        <begin position="5"/>
        <end position="164"/>
    </location>
</feature>
<dbReference type="Proteomes" id="UP000774935">
    <property type="component" value="Unassembled WGS sequence"/>
</dbReference>
<dbReference type="Pfam" id="PF00535">
    <property type="entry name" value="Glycos_transf_2"/>
    <property type="match status" value="1"/>
</dbReference>
<evidence type="ECO:0000259" key="1">
    <source>
        <dbReference type="Pfam" id="PF00535"/>
    </source>
</evidence>
<dbReference type="InterPro" id="IPR050834">
    <property type="entry name" value="Glycosyltransf_2"/>
</dbReference>
<organism evidence="2 3">
    <name type="scientific">Pontibacter populi</name>
    <dbReference type="NCBI Taxonomy" id="890055"/>
    <lineage>
        <taxon>Bacteria</taxon>
        <taxon>Pseudomonadati</taxon>
        <taxon>Bacteroidota</taxon>
        <taxon>Cytophagia</taxon>
        <taxon>Cytophagales</taxon>
        <taxon>Hymenobacteraceae</taxon>
        <taxon>Pontibacter</taxon>
    </lineage>
</organism>
<gene>
    <name evidence="2" type="ORF">KYK27_16450</name>
</gene>
<dbReference type="RefSeq" id="WP_199111396.1">
    <property type="nucleotide sequence ID" value="NZ_JAHWXQ010000005.1"/>
</dbReference>
<sequence>MILVSVLMTAYNREKYIAEAIESVLCSTFKNFELIIVDDLSADRTLDIARGYETKDDRVRVYRNDKNLGQFANRNKAAELAVGKYIKYLDSDDIIYPYGLAVMVNAMESFPEAGLGFCYTSGDSPWPLPKLLTSAEAYSMHYKKGGILFCGPSGLIMRRDIFWNTGGYEDYGMPSDNHLSLKIAATSPVVPLQRDLFWWRKHEGQAFNNANLSVNALNNYRFNKSLIDSHLCPLNKRDKDIITKNLKRIFLKNIVRIGIKSRKPFEAFELISKSKIL</sequence>
<dbReference type="SUPFAM" id="SSF53448">
    <property type="entry name" value="Nucleotide-diphospho-sugar transferases"/>
    <property type="match status" value="1"/>
</dbReference>
<dbReference type="CDD" id="cd00761">
    <property type="entry name" value="Glyco_tranf_GTA_type"/>
    <property type="match status" value="1"/>
</dbReference>
<dbReference type="Gene3D" id="3.90.550.10">
    <property type="entry name" value="Spore Coat Polysaccharide Biosynthesis Protein SpsA, Chain A"/>
    <property type="match status" value="1"/>
</dbReference>
<protein>
    <submittedName>
        <fullName evidence="2">Glycosyltransferase</fullName>
    </submittedName>
</protein>
<dbReference type="PANTHER" id="PTHR43685:SF2">
    <property type="entry name" value="GLYCOSYLTRANSFERASE 2-LIKE DOMAIN-CONTAINING PROTEIN"/>
    <property type="match status" value="1"/>
</dbReference>